<feature type="domain" description="DUF4342" evidence="2">
    <location>
        <begin position="46"/>
        <end position="124"/>
    </location>
</feature>
<dbReference type="Proteomes" id="UP001079657">
    <property type="component" value="Unassembled WGS sequence"/>
</dbReference>
<feature type="transmembrane region" description="Helical" evidence="1">
    <location>
        <begin position="93"/>
        <end position="115"/>
    </location>
</feature>
<organism evidence="3 4">
    <name type="scientific">Clostridium ganghwense</name>
    <dbReference type="NCBI Taxonomy" id="312089"/>
    <lineage>
        <taxon>Bacteria</taxon>
        <taxon>Bacillati</taxon>
        <taxon>Bacillota</taxon>
        <taxon>Clostridia</taxon>
        <taxon>Eubacteriales</taxon>
        <taxon>Clostridiaceae</taxon>
        <taxon>Clostridium</taxon>
    </lineage>
</organism>
<accession>A0ABT4CRW6</accession>
<keyword evidence="4" id="KW-1185">Reference proteome</keyword>
<evidence type="ECO:0000313" key="4">
    <source>
        <dbReference type="Proteomes" id="UP001079657"/>
    </source>
</evidence>
<dbReference type="Gene3D" id="1.10.8.10">
    <property type="entry name" value="DNA helicase RuvA subunit, C-terminal domain"/>
    <property type="match status" value="1"/>
</dbReference>
<keyword evidence="1" id="KW-1133">Transmembrane helix</keyword>
<keyword evidence="1" id="KW-0472">Membrane</keyword>
<keyword evidence="1" id="KW-0812">Transmembrane</keyword>
<gene>
    <name evidence="3" type="ORF">OXH55_14275</name>
</gene>
<proteinExistence type="predicted"/>
<dbReference type="Pfam" id="PF14242">
    <property type="entry name" value="DUF4342"/>
    <property type="match status" value="1"/>
</dbReference>
<evidence type="ECO:0000259" key="2">
    <source>
        <dbReference type="Pfam" id="PF14242"/>
    </source>
</evidence>
<reference evidence="3" key="1">
    <citation type="submission" date="2022-12" db="EMBL/GenBank/DDBJ databases">
        <authorList>
            <person name="Wang J."/>
        </authorList>
    </citation>
    <scope>NUCLEOTIDE SEQUENCE</scope>
    <source>
        <strain evidence="3">HY-42-06</strain>
    </source>
</reference>
<name>A0ABT4CRW6_9CLOT</name>
<dbReference type="CDD" id="cd14360">
    <property type="entry name" value="UBA_NAC_like_bac"/>
    <property type="match status" value="1"/>
</dbReference>
<evidence type="ECO:0000256" key="1">
    <source>
        <dbReference type="SAM" id="Phobius"/>
    </source>
</evidence>
<protein>
    <submittedName>
        <fullName evidence="3">DUF4342 domain-containing protein</fullName>
    </submittedName>
</protein>
<dbReference type="InterPro" id="IPR025642">
    <property type="entry name" value="DUF4342"/>
</dbReference>
<dbReference type="RefSeq" id="WP_268050707.1">
    <property type="nucleotide sequence ID" value="NZ_JAPQES010000005.1"/>
</dbReference>
<comment type="caution">
    <text evidence="3">The sequence shown here is derived from an EMBL/GenBank/DDBJ whole genome shotgun (WGS) entry which is preliminary data.</text>
</comment>
<dbReference type="InterPro" id="IPR009060">
    <property type="entry name" value="UBA-like_sf"/>
</dbReference>
<sequence length="191" mass="21495">MNDISLEKIDIVRERTGVTYTEAKEALEACEGNVVDALIYIERNQHNIKEDLYTTKEEFAKWLKDTVKKGNVNRIVIKKDEKIVADIPVNAGVAAGIVALAIPSLAVIGVLTAVFTKITVEIVKSDGTVEVVNKIIKNKAQDVKEKVDDFATDIKEKIDNKSEAHEEENVYQYTVTFEEIDEKKEKNNDDR</sequence>
<dbReference type="SUPFAM" id="SSF46934">
    <property type="entry name" value="UBA-like"/>
    <property type="match status" value="1"/>
</dbReference>
<evidence type="ECO:0000313" key="3">
    <source>
        <dbReference type="EMBL" id="MCY6371809.1"/>
    </source>
</evidence>
<dbReference type="EMBL" id="JAPQES010000005">
    <property type="protein sequence ID" value="MCY6371809.1"/>
    <property type="molecule type" value="Genomic_DNA"/>
</dbReference>